<dbReference type="Gene3D" id="3.40.1190.10">
    <property type="entry name" value="Mur-like, catalytic domain"/>
    <property type="match status" value="1"/>
</dbReference>
<proteinExistence type="inferred from homology"/>
<comment type="caution">
    <text evidence="15">The sequence shown here is derived from an EMBL/GenBank/DDBJ whole genome shotgun (WGS) entry which is preliminary data.</text>
</comment>
<dbReference type="InterPro" id="IPR035911">
    <property type="entry name" value="MurE/MurF_N"/>
</dbReference>
<comment type="similarity">
    <text evidence="10">Belongs to the MurCDEF family. MurF subfamily.</text>
</comment>
<evidence type="ECO:0000256" key="6">
    <source>
        <dbReference type="ARBA" id="ARBA00022960"/>
    </source>
</evidence>
<dbReference type="InterPro" id="IPR004101">
    <property type="entry name" value="Mur_ligase_C"/>
</dbReference>
<dbReference type="Pfam" id="PF01225">
    <property type="entry name" value="Mur_ligase"/>
    <property type="match status" value="1"/>
</dbReference>
<keyword evidence="2 10" id="KW-0436">Ligase</keyword>
<dbReference type="InterPro" id="IPR036615">
    <property type="entry name" value="Mur_ligase_C_dom_sf"/>
</dbReference>
<protein>
    <recommendedName>
        <fullName evidence="10 11">UDP-N-acetylmuramoyl-tripeptide--D-alanyl-D-alanine ligase</fullName>
        <ecNumber evidence="10 11">6.3.2.10</ecNumber>
    </recommendedName>
    <alternativeName>
        <fullName evidence="10">D-alanyl-D-alanine-adding enzyme</fullName>
    </alternativeName>
</protein>
<feature type="domain" description="Mur ligase C-terminal" evidence="13">
    <location>
        <begin position="333"/>
        <end position="461"/>
    </location>
</feature>
<dbReference type="GO" id="GO:0047480">
    <property type="term" value="F:UDP-N-acetylmuramoyl-tripeptide-D-alanyl-D-alanine ligase activity"/>
    <property type="evidence" value="ECO:0007669"/>
    <property type="project" value="UniProtKB-EC"/>
</dbReference>
<dbReference type="EC" id="6.3.2.10" evidence="10 11"/>
<dbReference type="Pfam" id="PF08245">
    <property type="entry name" value="Mur_ligase_M"/>
    <property type="match status" value="1"/>
</dbReference>
<evidence type="ECO:0000256" key="2">
    <source>
        <dbReference type="ARBA" id="ARBA00022598"/>
    </source>
</evidence>
<dbReference type="NCBIfam" id="TIGR01143">
    <property type="entry name" value="murF"/>
    <property type="match status" value="1"/>
</dbReference>
<organism evidence="15 16">
    <name type="scientific">Lachnospira intestinalis</name>
    <dbReference type="NCBI Taxonomy" id="3133158"/>
    <lineage>
        <taxon>Bacteria</taxon>
        <taxon>Bacillati</taxon>
        <taxon>Bacillota</taxon>
        <taxon>Clostridia</taxon>
        <taxon>Lachnospirales</taxon>
        <taxon>Lachnospiraceae</taxon>
        <taxon>Lachnospira</taxon>
    </lineage>
</organism>
<feature type="domain" description="Mur ligase central" evidence="14">
    <location>
        <begin position="110"/>
        <end position="310"/>
    </location>
</feature>
<feature type="binding site" evidence="10">
    <location>
        <begin position="112"/>
        <end position="118"/>
    </location>
    <ligand>
        <name>ATP</name>
        <dbReference type="ChEBI" id="CHEBI:30616"/>
    </ligand>
</feature>
<dbReference type="SUPFAM" id="SSF63418">
    <property type="entry name" value="MurE/MurF N-terminal domain"/>
    <property type="match status" value="1"/>
</dbReference>
<keyword evidence="1 10" id="KW-0963">Cytoplasm</keyword>
<reference evidence="15" key="1">
    <citation type="submission" date="2024-03" db="EMBL/GenBank/DDBJ databases">
        <title>Human intestinal bacterial collection.</title>
        <authorList>
            <person name="Pauvert C."/>
            <person name="Hitch T.C.A."/>
            <person name="Clavel T."/>
        </authorList>
    </citation>
    <scope>NUCLEOTIDE SEQUENCE [LARGE SCALE GENOMIC DNA]</scope>
    <source>
        <strain evidence="15">CLA-AA-H89B</strain>
    </source>
</reference>
<comment type="function">
    <text evidence="10 11">Involved in cell wall formation. Catalyzes the final step in the synthesis of UDP-N-acetylmuramoyl-pentapeptide, the precursor of murein.</text>
</comment>
<dbReference type="InterPro" id="IPR013221">
    <property type="entry name" value="Mur_ligase_cen"/>
</dbReference>
<dbReference type="Proteomes" id="UP001546774">
    <property type="component" value="Unassembled WGS sequence"/>
</dbReference>
<evidence type="ECO:0000259" key="14">
    <source>
        <dbReference type="Pfam" id="PF08245"/>
    </source>
</evidence>
<name>A0ABV1H842_9FIRM</name>
<comment type="subcellular location">
    <subcellularLocation>
        <location evidence="10 11">Cytoplasm</location>
    </subcellularLocation>
</comment>
<evidence type="ECO:0000256" key="10">
    <source>
        <dbReference type="HAMAP-Rule" id="MF_02019"/>
    </source>
</evidence>
<evidence type="ECO:0000313" key="16">
    <source>
        <dbReference type="Proteomes" id="UP001546774"/>
    </source>
</evidence>
<sequence length="479" mass="52101">MKGMTLEAVAKACDGIYHGSDGDKIKEVSAITTDSRQIQPQGMFIAIKGARSDGHAYIDSCYDKGALCCISEQELPGEKRPYIQVESSLQALKDIAQLYRANLDIKVVGITGSVGKTSTKETIAAVLSQKYKVLKTQGNFNNEIGLPLTIFRLTEEDEIAVLEMGISDFGEMTRLTKIAQPDICVITNIGLCHLENLKSRDGILKAKTEIFKSMNPDGTVILNGDDDKLITISEVYGKKPVFFGIKNTAGIYADHIENLGLEGVRCRIHMAADNAVQTENQTENAAEDFTVQIPVAGEHMVYNAMAAAAVGEALGLTAEQIKTGIEGMETIAGRNHIIRENGFLILDDCYNANPVSMKASVDVLDTAKGRKVCILGDMFELGENEKQLHYEVGSYLAQKQMDVLLTVGALSTSIAQGAKDYRKNHAGAYPCSVHTFTTKEELIAQLPALLKQGDNILVKASHAMEFPKVIEAITEMTQE</sequence>
<evidence type="ECO:0000256" key="3">
    <source>
        <dbReference type="ARBA" id="ARBA00022618"/>
    </source>
</evidence>
<dbReference type="SUPFAM" id="SSF53623">
    <property type="entry name" value="MurD-like peptide ligases, catalytic domain"/>
    <property type="match status" value="1"/>
</dbReference>
<evidence type="ECO:0000256" key="1">
    <source>
        <dbReference type="ARBA" id="ARBA00022490"/>
    </source>
</evidence>
<gene>
    <name evidence="10 15" type="primary">murF</name>
    <name evidence="15" type="ORF">WMO37_12895</name>
</gene>
<dbReference type="Gene3D" id="3.90.190.20">
    <property type="entry name" value="Mur ligase, C-terminal domain"/>
    <property type="match status" value="1"/>
</dbReference>
<keyword evidence="16" id="KW-1185">Reference proteome</keyword>
<evidence type="ECO:0000256" key="7">
    <source>
        <dbReference type="ARBA" id="ARBA00022984"/>
    </source>
</evidence>
<dbReference type="InterPro" id="IPR036565">
    <property type="entry name" value="Mur-like_cat_sf"/>
</dbReference>
<keyword evidence="3 10" id="KW-0132">Cell division</keyword>
<feature type="domain" description="Mur ligase N-terminal catalytic" evidence="12">
    <location>
        <begin position="28"/>
        <end position="99"/>
    </location>
</feature>
<dbReference type="EMBL" id="JBBMFS010000013">
    <property type="protein sequence ID" value="MEQ2555888.1"/>
    <property type="molecule type" value="Genomic_DNA"/>
</dbReference>
<comment type="catalytic activity">
    <reaction evidence="10 11">
        <text>D-alanyl-D-alanine + UDP-N-acetyl-alpha-D-muramoyl-L-alanyl-gamma-D-glutamyl-meso-2,6-diaminopimelate + ATP = UDP-N-acetyl-alpha-D-muramoyl-L-alanyl-gamma-D-glutamyl-meso-2,6-diaminopimeloyl-D-alanyl-D-alanine + ADP + phosphate + H(+)</text>
        <dbReference type="Rhea" id="RHEA:28374"/>
        <dbReference type="ChEBI" id="CHEBI:15378"/>
        <dbReference type="ChEBI" id="CHEBI:30616"/>
        <dbReference type="ChEBI" id="CHEBI:43474"/>
        <dbReference type="ChEBI" id="CHEBI:57822"/>
        <dbReference type="ChEBI" id="CHEBI:61386"/>
        <dbReference type="ChEBI" id="CHEBI:83905"/>
        <dbReference type="ChEBI" id="CHEBI:456216"/>
        <dbReference type="EC" id="6.3.2.10"/>
    </reaction>
</comment>
<dbReference type="InterPro" id="IPR005863">
    <property type="entry name" value="UDP-N-AcMur_synth"/>
</dbReference>
<dbReference type="PANTHER" id="PTHR43024:SF1">
    <property type="entry name" value="UDP-N-ACETYLMURAMOYL-TRIPEPTIDE--D-ALANYL-D-ALANINE LIGASE"/>
    <property type="match status" value="1"/>
</dbReference>
<dbReference type="HAMAP" id="MF_02019">
    <property type="entry name" value="MurF"/>
    <property type="match status" value="1"/>
</dbReference>
<dbReference type="SUPFAM" id="SSF53244">
    <property type="entry name" value="MurD-like peptide ligases, peptide-binding domain"/>
    <property type="match status" value="1"/>
</dbReference>
<dbReference type="InterPro" id="IPR000713">
    <property type="entry name" value="Mur_ligase_N"/>
</dbReference>
<keyword evidence="6 10" id="KW-0133">Cell shape</keyword>
<evidence type="ECO:0000259" key="12">
    <source>
        <dbReference type="Pfam" id="PF01225"/>
    </source>
</evidence>
<evidence type="ECO:0000256" key="5">
    <source>
        <dbReference type="ARBA" id="ARBA00022840"/>
    </source>
</evidence>
<dbReference type="Gene3D" id="3.40.1390.10">
    <property type="entry name" value="MurE/MurF, N-terminal domain"/>
    <property type="match status" value="1"/>
</dbReference>
<keyword evidence="8 10" id="KW-0131">Cell cycle</keyword>
<comment type="pathway">
    <text evidence="10 11">Cell wall biogenesis; peptidoglycan biosynthesis.</text>
</comment>
<keyword evidence="9 10" id="KW-0961">Cell wall biogenesis/degradation</keyword>
<evidence type="ECO:0000256" key="11">
    <source>
        <dbReference type="RuleBase" id="RU004136"/>
    </source>
</evidence>
<evidence type="ECO:0000259" key="13">
    <source>
        <dbReference type="Pfam" id="PF02875"/>
    </source>
</evidence>
<keyword evidence="5 10" id="KW-0067">ATP-binding</keyword>
<dbReference type="PANTHER" id="PTHR43024">
    <property type="entry name" value="UDP-N-ACETYLMURAMOYL-TRIPEPTIDE--D-ALANYL-D-ALANINE LIGASE"/>
    <property type="match status" value="1"/>
</dbReference>
<accession>A0ABV1H842</accession>
<dbReference type="InterPro" id="IPR051046">
    <property type="entry name" value="MurCDEF_CellWall_CoF430Synth"/>
</dbReference>
<evidence type="ECO:0000256" key="9">
    <source>
        <dbReference type="ARBA" id="ARBA00023316"/>
    </source>
</evidence>
<evidence type="ECO:0000256" key="4">
    <source>
        <dbReference type="ARBA" id="ARBA00022741"/>
    </source>
</evidence>
<keyword evidence="7 10" id="KW-0573">Peptidoglycan synthesis</keyword>
<evidence type="ECO:0000256" key="8">
    <source>
        <dbReference type="ARBA" id="ARBA00023306"/>
    </source>
</evidence>
<keyword evidence="4 10" id="KW-0547">Nucleotide-binding</keyword>
<dbReference type="Pfam" id="PF02875">
    <property type="entry name" value="Mur_ligase_C"/>
    <property type="match status" value="1"/>
</dbReference>
<evidence type="ECO:0000313" key="15">
    <source>
        <dbReference type="EMBL" id="MEQ2555888.1"/>
    </source>
</evidence>